<dbReference type="NCBIfam" id="TIGR00143">
    <property type="entry name" value="hypF"/>
    <property type="match status" value="1"/>
</dbReference>
<dbReference type="Gene3D" id="3.30.110.120">
    <property type="match status" value="1"/>
</dbReference>
<evidence type="ECO:0000256" key="2">
    <source>
        <dbReference type="ARBA" id="ARBA00008097"/>
    </source>
</evidence>
<dbReference type="GO" id="GO:0003725">
    <property type="term" value="F:double-stranded RNA binding"/>
    <property type="evidence" value="ECO:0007669"/>
    <property type="project" value="InterPro"/>
</dbReference>
<sequence>MGATAAALRPPGLRLRLRVRGSVQGVGFRPFAYGLAARLSLAGFVRNDGEGVLIEIEGPRTEAFLAALETGPPPLARIDSIEVTAIAATGGDGFSIDATQGGRSRTRIGADAGVCEACLDELFDSASRFFGYPLIACTHCGPRYTLTRSLPYDRAQTSMAPFPMCEACARDYADPGDRRFHAEPIACPRCGPKLSVPIAEVAQALRNGKIVALKGLGGFHLLCDARDEPAVAALRRRKARDAKPFAVMVANAASAARLADIGPAERALLTHRARPIVLARSRGALAPSVAPNLRDIGVMLAYTPLHWLVLHALAGAPDFRRWRDAPSELALVATSANLGGEPLVASDEDADSRLRGVADLIVTHERAIVVRADDSVLRVVDGAPAFLRRARGFVPDPIDLGADGPCVIAAGADLKNTVTITRGREAFVSQHIGDLDDRETIRFRQETVRRLIDLLQVEPELAACDLHPDFVSTRAAEASGLPLIPVQHHVAHVAATAAERRWRGPILGVALDGYGYGADGAPWGGELLALDGARWERLGSLAPLALPGGDRAAREPWRMGVAMLERLGRLDDAKTLFTAAPEAARLAEALRRGPRARRTTSLGRLFDAAAALAGVRLVQHYEGQAAMEFEALVERPRVVPGGWAVADHRLDFAPLMAAMLDGGLGGREAAEAFHGTLVAGLADWIGAAARARGLTRIALGGGCLMNRVLAEGLVEALRAAGVEPALPRQVPANDGGVSFGQAAFALARAGAAPAPSGET</sequence>
<dbReference type="InterPro" id="IPR055128">
    <property type="entry name" value="HypF_C_2"/>
</dbReference>
<proteinExistence type="inferred from homology"/>
<dbReference type="InterPro" id="IPR017968">
    <property type="entry name" value="Acylphosphatase_CS"/>
</dbReference>
<dbReference type="GO" id="GO:0016743">
    <property type="term" value="F:carboxyl- or carbamoyltransferase activity"/>
    <property type="evidence" value="ECO:0007669"/>
    <property type="project" value="UniProtKB-UniRule"/>
</dbReference>
<dbReference type="GO" id="GO:0016874">
    <property type="term" value="F:ligase activity"/>
    <property type="evidence" value="ECO:0007669"/>
    <property type="project" value="UniProtKB-UniRule"/>
</dbReference>
<dbReference type="SUPFAM" id="SSF54975">
    <property type="entry name" value="Acylphosphatase/BLUF domain-like"/>
    <property type="match status" value="1"/>
</dbReference>
<evidence type="ECO:0000313" key="13">
    <source>
        <dbReference type="Proteomes" id="UP000253529"/>
    </source>
</evidence>
<keyword evidence="5" id="KW-0863">Zinc-finger</keyword>
<dbReference type="EMBL" id="QNRK01000018">
    <property type="protein sequence ID" value="RBP10620.1"/>
    <property type="molecule type" value="Genomic_DNA"/>
</dbReference>
<evidence type="ECO:0000256" key="6">
    <source>
        <dbReference type="ARBA" id="ARBA00022833"/>
    </source>
</evidence>
<comment type="caution">
    <text evidence="12">The sequence shown here is derived from an EMBL/GenBank/DDBJ whole genome shotgun (WGS) entry which is preliminary data.</text>
</comment>
<comment type="pathway">
    <text evidence="1 8">Protein modification; [NiFe] hydrogenase maturation.</text>
</comment>
<dbReference type="SUPFAM" id="SSF55821">
    <property type="entry name" value="YrdC/RibB"/>
    <property type="match status" value="1"/>
</dbReference>
<dbReference type="AlphaFoldDB" id="A0A366F9H0"/>
<dbReference type="PIRSF" id="PIRSF006256">
    <property type="entry name" value="CMPcnvr_hdrg_mat"/>
    <property type="match status" value="1"/>
</dbReference>
<dbReference type="PROSITE" id="PS51160">
    <property type="entry name" value="ACYLPHOSPHATASE_3"/>
    <property type="match status" value="1"/>
</dbReference>
<protein>
    <recommendedName>
        <fullName evidence="8">Carbamoyltransferase HypF</fullName>
        <ecNumber evidence="8">6.2.-.-</ecNumber>
    </recommendedName>
</protein>
<dbReference type="GO" id="GO:0051604">
    <property type="term" value="P:protein maturation"/>
    <property type="evidence" value="ECO:0007669"/>
    <property type="project" value="TreeGrafter"/>
</dbReference>
<dbReference type="InterPro" id="IPR041440">
    <property type="entry name" value="HypF_C"/>
</dbReference>
<evidence type="ECO:0000256" key="5">
    <source>
        <dbReference type="ARBA" id="ARBA00022771"/>
    </source>
</evidence>
<dbReference type="Pfam" id="PF17788">
    <property type="entry name" value="HypF_C"/>
    <property type="match status" value="1"/>
</dbReference>
<dbReference type="PANTHER" id="PTHR42959">
    <property type="entry name" value="CARBAMOYLTRANSFERASE"/>
    <property type="match status" value="1"/>
</dbReference>
<dbReference type="Pfam" id="PF22521">
    <property type="entry name" value="HypF_C_2"/>
    <property type="match status" value="1"/>
</dbReference>
<keyword evidence="9" id="KW-0378">Hydrolase</keyword>
<dbReference type="InterPro" id="IPR017945">
    <property type="entry name" value="DHBP_synth_RibB-like_a/b_dom"/>
</dbReference>
<evidence type="ECO:0000259" key="11">
    <source>
        <dbReference type="PROSITE" id="PS51163"/>
    </source>
</evidence>
<evidence type="ECO:0000256" key="7">
    <source>
        <dbReference type="ARBA" id="ARBA00048220"/>
    </source>
</evidence>
<gene>
    <name evidence="12" type="ORF">DFR50_118107</name>
</gene>
<organism evidence="12 13">
    <name type="scientific">Roseiarcus fermentans</name>
    <dbReference type="NCBI Taxonomy" id="1473586"/>
    <lineage>
        <taxon>Bacteria</taxon>
        <taxon>Pseudomonadati</taxon>
        <taxon>Pseudomonadota</taxon>
        <taxon>Alphaproteobacteria</taxon>
        <taxon>Hyphomicrobiales</taxon>
        <taxon>Roseiarcaceae</taxon>
        <taxon>Roseiarcus</taxon>
    </lineage>
</organism>
<feature type="active site" evidence="9">
    <location>
        <position position="47"/>
    </location>
</feature>
<feature type="domain" description="Acylphosphatase-like" evidence="10">
    <location>
        <begin position="14"/>
        <end position="98"/>
    </location>
</feature>
<dbReference type="Pfam" id="PF07503">
    <property type="entry name" value="zf-HYPF"/>
    <property type="match status" value="2"/>
</dbReference>
<dbReference type="GO" id="GO:0008270">
    <property type="term" value="F:zinc ion binding"/>
    <property type="evidence" value="ECO:0007669"/>
    <property type="project" value="UniProtKB-KW"/>
</dbReference>
<dbReference type="Pfam" id="PF00708">
    <property type="entry name" value="Acylphosphatase"/>
    <property type="match status" value="1"/>
</dbReference>
<dbReference type="InterPro" id="IPR011125">
    <property type="entry name" value="Znf_HypF"/>
</dbReference>
<dbReference type="EC" id="6.2.-.-" evidence="8"/>
<evidence type="ECO:0000256" key="4">
    <source>
        <dbReference type="ARBA" id="ARBA00022723"/>
    </source>
</evidence>
<dbReference type="PROSITE" id="PS51163">
    <property type="entry name" value="YRDC"/>
    <property type="match status" value="1"/>
</dbReference>
<dbReference type="InterPro" id="IPR001792">
    <property type="entry name" value="Acylphosphatase-like_dom"/>
</dbReference>
<keyword evidence="13" id="KW-1185">Reference proteome</keyword>
<keyword evidence="12" id="KW-0808">Transferase</keyword>
<accession>A0A366F9H0</accession>
<evidence type="ECO:0000259" key="10">
    <source>
        <dbReference type="PROSITE" id="PS51160"/>
    </source>
</evidence>
<dbReference type="RefSeq" id="WP_210208939.1">
    <property type="nucleotide sequence ID" value="NZ_QNRK01000018.1"/>
</dbReference>
<keyword evidence="6" id="KW-0862">Zinc</keyword>
<feature type="active site" evidence="9">
    <location>
        <position position="29"/>
    </location>
</feature>
<dbReference type="GO" id="GO:0003998">
    <property type="term" value="F:acylphosphatase activity"/>
    <property type="evidence" value="ECO:0007669"/>
    <property type="project" value="UniProtKB-EC"/>
</dbReference>
<dbReference type="InterPro" id="IPR004421">
    <property type="entry name" value="Carbamoyltransferase_HypF"/>
</dbReference>
<dbReference type="InterPro" id="IPR006070">
    <property type="entry name" value="Sua5-like_dom"/>
</dbReference>
<evidence type="ECO:0000256" key="1">
    <source>
        <dbReference type="ARBA" id="ARBA00004711"/>
    </source>
</evidence>
<comment type="catalytic activity">
    <reaction evidence="9">
        <text>an acyl phosphate + H2O = a carboxylate + phosphate + H(+)</text>
        <dbReference type="Rhea" id="RHEA:14965"/>
        <dbReference type="ChEBI" id="CHEBI:15377"/>
        <dbReference type="ChEBI" id="CHEBI:15378"/>
        <dbReference type="ChEBI" id="CHEBI:29067"/>
        <dbReference type="ChEBI" id="CHEBI:43474"/>
        <dbReference type="ChEBI" id="CHEBI:59918"/>
        <dbReference type="EC" id="3.6.1.7"/>
    </reaction>
</comment>
<comment type="function">
    <text evidence="8">Involved in the maturation of [NiFe] hydrogenases. Along with HypE, it catalyzes the synthesis of the CN ligands of the active site iron of [NiFe]-hydrogenases. HypF functions as a carbamoyl transferase using carbamoylphosphate as a substrate and transferring the carboxamido moiety in an ATP-dependent reaction to the thiolate of the C-terminal cysteine of HypE yielding a protein-S-carboxamide.</text>
</comment>
<dbReference type="PANTHER" id="PTHR42959:SF1">
    <property type="entry name" value="CARBAMOYLTRANSFERASE HYPF"/>
    <property type="match status" value="1"/>
</dbReference>
<dbReference type="Gene3D" id="3.90.870.50">
    <property type="match status" value="1"/>
</dbReference>
<comment type="catalytic activity">
    <reaction evidence="7 8">
        <text>C-terminal L-cysteinyl-[HypE protein] + carbamoyl phosphate + ATP + H2O = C-terminal S-carboxamide-L-cysteinyl-[HypE protein] + AMP + phosphate + diphosphate + H(+)</text>
        <dbReference type="Rhea" id="RHEA:55636"/>
        <dbReference type="Rhea" id="RHEA-COMP:14247"/>
        <dbReference type="Rhea" id="RHEA-COMP:14392"/>
        <dbReference type="ChEBI" id="CHEBI:15377"/>
        <dbReference type="ChEBI" id="CHEBI:15378"/>
        <dbReference type="ChEBI" id="CHEBI:30616"/>
        <dbReference type="ChEBI" id="CHEBI:33019"/>
        <dbReference type="ChEBI" id="CHEBI:43474"/>
        <dbReference type="ChEBI" id="CHEBI:58228"/>
        <dbReference type="ChEBI" id="CHEBI:76913"/>
        <dbReference type="ChEBI" id="CHEBI:139126"/>
        <dbReference type="ChEBI" id="CHEBI:456215"/>
    </reaction>
</comment>
<comment type="similarity">
    <text evidence="2 8">Belongs to the carbamoyltransferase HypF family.</text>
</comment>
<keyword evidence="4" id="KW-0479">Metal-binding</keyword>
<dbReference type="Proteomes" id="UP000253529">
    <property type="component" value="Unassembled WGS sequence"/>
</dbReference>
<reference evidence="12 13" key="1">
    <citation type="submission" date="2018-06" db="EMBL/GenBank/DDBJ databases">
        <title>Genomic Encyclopedia of Type Strains, Phase IV (KMG-IV): sequencing the most valuable type-strain genomes for metagenomic binning, comparative biology and taxonomic classification.</title>
        <authorList>
            <person name="Goeker M."/>
        </authorList>
    </citation>
    <scope>NUCLEOTIDE SEQUENCE [LARGE SCALE GENOMIC DNA]</scope>
    <source>
        <strain evidence="12 13">DSM 24875</strain>
    </source>
</reference>
<evidence type="ECO:0000256" key="9">
    <source>
        <dbReference type="PROSITE-ProRule" id="PRU00520"/>
    </source>
</evidence>
<evidence type="ECO:0000256" key="8">
    <source>
        <dbReference type="PIRNR" id="PIRNR006256"/>
    </source>
</evidence>
<dbReference type="InterPro" id="IPR051060">
    <property type="entry name" value="Carbamoyltrans_HypF-like"/>
</dbReference>
<dbReference type="UniPathway" id="UPA00335"/>
<dbReference type="Pfam" id="PF01300">
    <property type="entry name" value="Sua5_yciO_yrdC"/>
    <property type="match status" value="1"/>
</dbReference>
<dbReference type="PROSITE" id="PS00150">
    <property type="entry name" value="ACYLPHOSPHATASE_1"/>
    <property type="match status" value="1"/>
</dbReference>
<keyword evidence="3" id="KW-0436">Ligase</keyword>
<dbReference type="Gene3D" id="3.30.420.40">
    <property type="match status" value="1"/>
</dbReference>
<dbReference type="InterPro" id="IPR036046">
    <property type="entry name" value="Acylphosphatase-like_dom_sf"/>
</dbReference>
<evidence type="ECO:0000313" key="12">
    <source>
        <dbReference type="EMBL" id="RBP10620.1"/>
    </source>
</evidence>
<feature type="domain" description="YrdC-like" evidence="11">
    <location>
        <begin position="195"/>
        <end position="392"/>
    </location>
</feature>
<evidence type="ECO:0000256" key="3">
    <source>
        <dbReference type="ARBA" id="ARBA00022598"/>
    </source>
</evidence>
<dbReference type="Gene3D" id="3.30.420.360">
    <property type="match status" value="1"/>
</dbReference>
<name>A0A366F9H0_9HYPH</name>